<comment type="similarity">
    <text evidence="2">Belongs to the PET117 family.</text>
</comment>
<sequence length="63" mass="7174">MRAGPKLALATITLLSAWGIATVHWYQQEEREALHKGVIRDEELYKLKVEQFRKAAQHQGGSN</sequence>
<feature type="signal peptide" evidence="5">
    <location>
        <begin position="1"/>
        <end position="19"/>
    </location>
</feature>
<evidence type="ECO:0000256" key="4">
    <source>
        <dbReference type="ARBA" id="ARBA00023128"/>
    </source>
</evidence>
<evidence type="ECO:0000256" key="5">
    <source>
        <dbReference type="SAM" id="SignalP"/>
    </source>
</evidence>
<proteinExistence type="inferred from homology"/>
<protein>
    <submittedName>
        <fullName evidence="6">Uncharacterized protein</fullName>
    </submittedName>
</protein>
<dbReference type="PANTHER" id="PTHR28163">
    <property type="entry name" value="PROTEIN PET117 HOMOLOG, MITOCHONDRIAL"/>
    <property type="match status" value="1"/>
</dbReference>
<dbReference type="EMBL" id="KL662101">
    <property type="protein sequence ID" value="KFM23862.1"/>
    <property type="molecule type" value="Genomic_DNA"/>
</dbReference>
<dbReference type="RefSeq" id="XP_011396740.1">
    <property type="nucleotide sequence ID" value="XM_011398438.1"/>
</dbReference>
<keyword evidence="7" id="KW-1185">Reference proteome</keyword>
<evidence type="ECO:0000313" key="7">
    <source>
        <dbReference type="Proteomes" id="UP000028924"/>
    </source>
</evidence>
<comment type="subcellular location">
    <subcellularLocation>
        <location evidence="1">Mitochondrion</location>
    </subcellularLocation>
</comment>
<name>A0A087SDQ8_AUXPR</name>
<reference evidence="6 7" key="1">
    <citation type="journal article" date="2014" name="BMC Genomics">
        <title>Oil accumulation mechanisms of the oleaginous microalga Chlorella protothecoides revealed through its genome, transcriptomes, and proteomes.</title>
        <authorList>
            <person name="Gao C."/>
            <person name="Wang Y."/>
            <person name="Shen Y."/>
            <person name="Yan D."/>
            <person name="He X."/>
            <person name="Dai J."/>
            <person name="Wu Q."/>
        </authorList>
    </citation>
    <scope>NUCLEOTIDE SEQUENCE [LARGE SCALE GENOMIC DNA]</scope>
    <source>
        <strain evidence="6 7">0710</strain>
    </source>
</reference>
<feature type="chain" id="PRO_5001828793" evidence="5">
    <location>
        <begin position="20"/>
        <end position="63"/>
    </location>
</feature>
<dbReference type="PANTHER" id="PTHR28163:SF1">
    <property type="entry name" value="PROTEIN PET117 HOMOLOG, MITOCHONDRIAL"/>
    <property type="match status" value="1"/>
</dbReference>
<evidence type="ECO:0000256" key="3">
    <source>
        <dbReference type="ARBA" id="ARBA00022946"/>
    </source>
</evidence>
<dbReference type="InterPro" id="IPR031568">
    <property type="entry name" value="Pet117"/>
</dbReference>
<dbReference type="GO" id="GO:0005739">
    <property type="term" value="C:mitochondrion"/>
    <property type="evidence" value="ECO:0007669"/>
    <property type="project" value="UniProtKB-SubCell"/>
</dbReference>
<accession>A0A087SDQ8</accession>
<dbReference type="GO" id="GO:0033617">
    <property type="term" value="P:mitochondrial respiratory chain complex IV assembly"/>
    <property type="evidence" value="ECO:0007669"/>
    <property type="project" value="TreeGrafter"/>
</dbReference>
<dbReference type="GeneID" id="23618221"/>
<evidence type="ECO:0000256" key="1">
    <source>
        <dbReference type="ARBA" id="ARBA00004173"/>
    </source>
</evidence>
<evidence type="ECO:0000256" key="2">
    <source>
        <dbReference type="ARBA" id="ARBA00008197"/>
    </source>
</evidence>
<dbReference type="KEGG" id="apro:F751_6830"/>
<organism evidence="6 7">
    <name type="scientific">Auxenochlorella protothecoides</name>
    <name type="common">Green microalga</name>
    <name type="synonym">Chlorella protothecoides</name>
    <dbReference type="NCBI Taxonomy" id="3075"/>
    <lineage>
        <taxon>Eukaryota</taxon>
        <taxon>Viridiplantae</taxon>
        <taxon>Chlorophyta</taxon>
        <taxon>core chlorophytes</taxon>
        <taxon>Trebouxiophyceae</taxon>
        <taxon>Chlorellales</taxon>
        <taxon>Chlorellaceae</taxon>
        <taxon>Auxenochlorella</taxon>
    </lineage>
</organism>
<keyword evidence="5" id="KW-0732">Signal</keyword>
<gene>
    <name evidence="6" type="ORF">F751_6830</name>
</gene>
<dbReference type="AlphaFoldDB" id="A0A087SDQ8"/>
<dbReference type="Pfam" id="PF15786">
    <property type="entry name" value="PET117"/>
    <property type="match status" value="1"/>
</dbReference>
<keyword evidence="3" id="KW-0809">Transit peptide</keyword>
<dbReference type="OrthoDB" id="76305at2759"/>
<dbReference type="Proteomes" id="UP000028924">
    <property type="component" value="Unassembled WGS sequence"/>
</dbReference>
<evidence type="ECO:0000313" key="6">
    <source>
        <dbReference type="EMBL" id="KFM23862.1"/>
    </source>
</evidence>
<keyword evidence="4" id="KW-0496">Mitochondrion</keyword>